<protein>
    <recommendedName>
        <fullName evidence="4">Heterokaryon incompatibility domain-containing protein</fullName>
    </recommendedName>
</protein>
<dbReference type="Pfam" id="PF13424">
    <property type="entry name" value="TPR_12"/>
    <property type="match status" value="1"/>
</dbReference>
<keyword evidence="2" id="KW-0802">TPR repeat</keyword>
<dbReference type="PANTHER" id="PTHR45641:SF19">
    <property type="entry name" value="NEPHROCYSTIN-3"/>
    <property type="match status" value="1"/>
</dbReference>
<dbReference type="EMBL" id="HBHT01037334">
    <property type="protein sequence ID" value="CAD9990816.1"/>
    <property type="molecule type" value="Transcribed_RNA"/>
</dbReference>
<evidence type="ECO:0000256" key="1">
    <source>
        <dbReference type="ARBA" id="ARBA00022737"/>
    </source>
</evidence>
<organism evidence="3">
    <name type="scientific">Entomoneis paludosa</name>
    <dbReference type="NCBI Taxonomy" id="265537"/>
    <lineage>
        <taxon>Eukaryota</taxon>
        <taxon>Sar</taxon>
        <taxon>Stramenopiles</taxon>
        <taxon>Ochrophyta</taxon>
        <taxon>Bacillariophyta</taxon>
        <taxon>Bacillariophyceae</taxon>
        <taxon>Bacillariophycidae</taxon>
        <taxon>Entomoneidaceae</taxon>
        <taxon>Entomoneis</taxon>
    </lineage>
</organism>
<proteinExistence type="predicted"/>
<dbReference type="SUPFAM" id="SSF48452">
    <property type="entry name" value="TPR-like"/>
    <property type="match status" value="2"/>
</dbReference>
<reference evidence="3" key="1">
    <citation type="submission" date="2021-01" db="EMBL/GenBank/DDBJ databases">
        <authorList>
            <person name="Corre E."/>
            <person name="Pelletier E."/>
            <person name="Niang G."/>
            <person name="Scheremetjew M."/>
            <person name="Finn R."/>
            <person name="Kale V."/>
            <person name="Holt S."/>
            <person name="Cochrane G."/>
            <person name="Meng A."/>
            <person name="Brown T."/>
            <person name="Cohen L."/>
        </authorList>
    </citation>
    <scope>NUCLEOTIDE SEQUENCE</scope>
    <source>
        <strain evidence="3">CCMP125</strain>
    </source>
</reference>
<dbReference type="Gene3D" id="1.25.40.10">
    <property type="entry name" value="Tetratricopeptide repeat domain"/>
    <property type="match status" value="1"/>
</dbReference>
<sequence>MNQANASKAIAVEAKEKKEQDAHEVVKNAIQKYGTGHINTFQAWFGYANILLSHEKYRQAELVLRESLDLQWQYIVKITKTELTTFMEVHVGTMFMLGNSLWRQRHSSVDNSMELVEEAIFLVEQARNKANTSLGQQHSLSKTVQNVWNNAFGPQSNIQLPTRQCYQMARVTGGYPSFGAWQTRVHPGKSTTLMQQIDLAMRLANCALGPTVSMVEKAATKNDEKKTSLWNDTDLEPTDYIEALQTPKPGLSEQELEMKSLVTWKGIQVGWFLNVFCKSPLIQLHCQYGCQLWFFRKVCVIEMIRRAWLVTTAGAVTNGEESKQQLETLTGPFVDHMDKVIQAWELDSRGTDNAEIVADATTFLSYTGAYTLEHVIQVLEQLNPKEYLWMDVFCVNQFAWTGMGRTHSMKSFRNTFLEDLQGQIKTIGKTVLVLERWDNLMVTIEQIWVLWEVFNSAQAKAKFNVLLPPDQLSDFVERCLENDMDFEKIDAVLASIDAKQAKAGDDADRSAIYERMENTGFARVHSVVASAIRSWWVEQGESFLVKQRENNKNGPSCNVLVNLARLLVKESRYLIAEDLCKEAWNLTEERQEYSRSESLALKKKIAGNLVLVLNEQGRQIEAQKWLDKSASLRTSDNCQPRNSRISRIAQAALLDYNRGNLEKAAASYKVVLQSYETQQRRNGYEDPETFNAMCNYAHVLRNQQKLDEAQDWALRAVEGHKKLHGEKHVDTLGSYNSLGMTLLAKNELPEAEKIFRLVQTESEHRLGSEHIGTMYARFHLSEVLYKQYGDASDEAKHQLRFAIASARSKLTPNHPFSKQLEDAWKRRYPDDVEWLRSRKGLFD</sequence>
<dbReference type="InterPro" id="IPR011990">
    <property type="entry name" value="TPR-like_helical_dom_sf"/>
</dbReference>
<name>A0A7S2YR52_9STRA</name>
<gene>
    <name evidence="3" type="ORF">APAL1065_LOCUS25075</name>
</gene>
<keyword evidence="1" id="KW-0677">Repeat</keyword>
<accession>A0A7S2YR52</accession>
<dbReference type="AlphaFoldDB" id="A0A7S2YR52"/>
<evidence type="ECO:0000256" key="2">
    <source>
        <dbReference type="ARBA" id="ARBA00022803"/>
    </source>
</evidence>
<evidence type="ECO:0000313" key="3">
    <source>
        <dbReference type="EMBL" id="CAD9990816.1"/>
    </source>
</evidence>
<evidence type="ECO:0008006" key="4">
    <source>
        <dbReference type="Google" id="ProtNLM"/>
    </source>
</evidence>
<dbReference type="PANTHER" id="PTHR45641">
    <property type="entry name" value="TETRATRICOPEPTIDE REPEAT PROTEIN (AFU_ORTHOLOGUE AFUA_6G03870)"/>
    <property type="match status" value="1"/>
</dbReference>